<name>A0A832TRA1_9CREN</name>
<dbReference type="GeneID" id="1459031"/>
<accession>A0A832TRA1</accession>
<gene>
    <name evidence="1" type="ORF">HA332_06610</name>
</gene>
<dbReference type="EMBL" id="DUJO01000025">
    <property type="protein sequence ID" value="HII74038.1"/>
    <property type="molecule type" value="Genomic_DNA"/>
</dbReference>
<evidence type="ECO:0000313" key="1">
    <source>
        <dbReference type="EMBL" id="HII74038.1"/>
    </source>
</evidence>
<dbReference type="RefSeq" id="WP_010979059.1">
    <property type="nucleotide sequence ID" value="NZ_BAABQO010000004.1"/>
</dbReference>
<reference evidence="1" key="1">
    <citation type="journal article" date="2020" name="bioRxiv">
        <title>A rank-normalized archaeal taxonomy based on genome phylogeny resolves widespread incomplete and uneven classifications.</title>
        <authorList>
            <person name="Rinke C."/>
            <person name="Chuvochina M."/>
            <person name="Mussig A.J."/>
            <person name="Chaumeil P.-A."/>
            <person name="Waite D.W."/>
            <person name="Whitman W.B."/>
            <person name="Parks D.H."/>
            <person name="Hugenholtz P."/>
        </authorList>
    </citation>
    <scope>NUCLEOTIDE SEQUENCE</scope>
    <source>
        <strain evidence="1">UBA8838</strain>
    </source>
</reference>
<dbReference type="AlphaFoldDB" id="A0A832TRA1"/>
<proteinExistence type="predicted"/>
<sequence length="203" mass="23360">MKINNASISAIFNRNFNKNDIAILINKGIIEQELVPLILNLITTRTRLQNLLRLYTYENSTLYLINLDQVSLLQLSFGKEVKEEDLVSGFEKVKNLAEDVFRENIMTYELAFSGIVERRIKGLPISIPSLNNPKIMGFRIISGLQDSLNDIRYKDLLEIILEPVVNNLNQTFVNVTYRDKSLNQDKISSTFKNVENVINYLCE</sequence>
<protein>
    <submittedName>
        <fullName evidence="1">Uncharacterized protein</fullName>
    </submittedName>
</protein>
<organism evidence="1 2">
    <name type="scientific">Sulfurisphaera tokodaii</name>
    <dbReference type="NCBI Taxonomy" id="111955"/>
    <lineage>
        <taxon>Archaea</taxon>
        <taxon>Thermoproteota</taxon>
        <taxon>Thermoprotei</taxon>
        <taxon>Sulfolobales</taxon>
        <taxon>Sulfolobaceae</taxon>
        <taxon>Sulfurisphaera</taxon>
    </lineage>
</organism>
<evidence type="ECO:0000313" key="2">
    <source>
        <dbReference type="Proteomes" id="UP000646844"/>
    </source>
</evidence>
<comment type="caution">
    <text evidence="1">The sequence shown here is derived from an EMBL/GenBank/DDBJ whole genome shotgun (WGS) entry which is preliminary data.</text>
</comment>
<dbReference type="Proteomes" id="UP000646844">
    <property type="component" value="Unassembled WGS sequence"/>
</dbReference>